<gene>
    <name evidence="2" type="ORF">W97_09171</name>
</gene>
<keyword evidence="3" id="KW-1185">Reference proteome</keyword>
<name>R7Z6W6_CONA1</name>
<feature type="compositionally biased region" description="Basic and acidic residues" evidence="1">
    <location>
        <begin position="32"/>
        <end position="51"/>
    </location>
</feature>
<evidence type="ECO:0000313" key="3">
    <source>
        <dbReference type="Proteomes" id="UP000016924"/>
    </source>
</evidence>
<accession>R7Z6W6</accession>
<proteinExistence type="predicted"/>
<feature type="compositionally biased region" description="Basic and acidic residues" evidence="1">
    <location>
        <begin position="64"/>
        <end position="81"/>
    </location>
</feature>
<dbReference type="EMBL" id="JH767640">
    <property type="protein sequence ID" value="EON69907.1"/>
    <property type="molecule type" value="Genomic_DNA"/>
</dbReference>
<protein>
    <submittedName>
        <fullName evidence="2">Uncharacterized protein</fullName>
    </submittedName>
</protein>
<reference evidence="3" key="1">
    <citation type="submission" date="2012-06" db="EMBL/GenBank/DDBJ databases">
        <title>The genome sequence of Coniosporium apollinis CBS 100218.</title>
        <authorList>
            <consortium name="The Broad Institute Genome Sequencing Platform"/>
            <person name="Cuomo C."/>
            <person name="Gorbushina A."/>
            <person name="Noack S."/>
            <person name="Walker B."/>
            <person name="Young S.K."/>
            <person name="Zeng Q."/>
            <person name="Gargeya S."/>
            <person name="Fitzgerald M."/>
            <person name="Haas B."/>
            <person name="Abouelleil A."/>
            <person name="Alvarado L."/>
            <person name="Arachchi H.M."/>
            <person name="Berlin A.M."/>
            <person name="Chapman S.B."/>
            <person name="Goldberg J."/>
            <person name="Griggs A."/>
            <person name="Gujja S."/>
            <person name="Hansen M."/>
            <person name="Howarth C."/>
            <person name="Imamovic A."/>
            <person name="Larimer J."/>
            <person name="McCowan C."/>
            <person name="Montmayeur A."/>
            <person name="Murphy C."/>
            <person name="Neiman D."/>
            <person name="Pearson M."/>
            <person name="Priest M."/>
            <person name="Roberts A."/>
            <person name="Saif S."/>
            <person name="Shea T."/>
            <person name="Sisk P."/>
            <person name="Sykes S."/>
            <person name="Wortman J."/>
            <person name="Nusbaum C."/>
            <person name="Birren B."/>
        </authorList>
    </citation>
    <scope>NUCLEOTIDE SEQUENCE [LARGE SCALE GENOMIC DNA]</scope>
    <source>
        <strain evidence="3">CBS 100218</strain>
    </source>
</reference>
<feature type="region of interest" description="Disordered" evidence="1">
    <location>
        <begin position="29"/>
        <end position="90"/>
    </location>
</feature>
<evidence type="ECO:0000256" key="1">
    <source>
        <dbReference type="SAM" id="MobiDB-lite"/>
    </source>
</evidence>
<dbReference type="AlphaFoldDB" id="R7Z6W6"/>
<dbReference type="RefSeq" id="XP_007785224.1">
    <property type="nucleotide sequence ID" value="XM_007787034.1"/>
</dbReference>
<evidence type="ECO:0000313" key="2">
    <source>
        <dbReference type="EMBL" id="EON69907.1"/>
    </source>
</evidence>
<dbReference type="HOGENOM" id="CLU_2440759_0_0_1"/>
<dbReference type="Proteomes" id="UP000016924">
    <property type="component" value="Unassembled WGS sequence"/>
</dbReference>
<dbReference type="GeneID" id="19906482"/>
<organism evidence="2 3">
    <name type="scientific">Coniosporium apollinis (strain CBS 100218)</name>
    <name type="common">Rock-inhabiting black yeast</name>
    <dbReference type="NCBI Taxonomy" id="1168221"/>
    <lineage>
        <taxon>Eukaryota</taxon>
        <taxon>Fungi</taxon>
        <taxon>Dikarya</taxon>
        <taxon>Ascomycota</taxon>
        <taxon>Pezizomycotina</taxon>
        <taxon>Dothideomycetes</taxon>
        <taxon>Dothideomycetes incertae sedis</taxon>
        <taxon>Coniosporium</taxon>
    </lineage>
</organism>
<sequence length="90" mass="10436">MERSRLKDVFADYKTTPAILKFLTNIGVGRRQRADKEEARNREEDKIRGWVEEEEGGAEEGEHDEWTQNRGLKPEKVRSREQGTAYGDNA</sequence>
<feature type="compositionally biased region" description="Acidic residues" evidence="1">
    <location>
        <begin position="52"/>
        <end position="63"/>
    </location>
</feature>